<evidence type="ECO:0000256" key="3">
    <source>
        <dbReference type="ARBA" id="ARBA00022898"/>
    </source>
</evidence>
<comment type="caution">
    <text evidence="6">The sequence shown here is derived from an EMBL/GenBank/DDBJ whole genome shotgun (WGS) entry which is preliminary data.</text>
</comment>
<gene>
    <name evidence="6" type="ORF">ACFSDA_12600</name>
</gene>
<dbReference type="PROSITE" id="PS00868">
    <property type="entry name" value="CYS_MET_METAB_PP"/>
    <property type="match status" value="1"/>
</dbReference>
<feature type="compositionally biased region" description="Polar residues" evidence="5">
    <location>
        <begin position="341"/>
        <end position="351"/>
    </location>
</feature>
<dbReference type="Pfam" id="PF01053">
    <property type="entry name" value="Cys_Met_Meta_PP"/>
    <property type="match status" value="1"/>
</dbReference>
<comment type="similarity">
    <text evidence="2 4">Belongs to the trans-sulfuration enzymes family.</text>
</comment>
<accession>A0ABW4Q2E7</accession>
<dbReference type="Gene3D" id="3.40.640.10">
    <property type="entry name" value="Type I PLP-dependent aspartate aminotransferase-like (Major domain)"/>
    <property type="match status" value="1"/>
</dbReference>
<evidence type="ECO:0000256" key="5">
    <source>
        <dbReference type="SAM" id="MobiDB-lite"/>
    </source>
</evidence>
<organism evidence="6 7">
    <name type="scientific">Brachybacterium rhamnosum</name>
    <dbReference type="NCBI Taxonomy" id="173361"/>
    <lineage>
        <taxon>Bacteria</taxon>
        <taxon>Bacillati</taxon>
        <taxon>Actinomycetota</taxon>
        <taxon>Actinomycetes</taxon>
        <taxon>Micrococcales</taxon>
        <taxon>Dermabacteraceae</taxon>
        <taxon>Brachybacterium</taxon>
    </lineage>
</organism>
<dbReference type="Gene3D" id="3.90.1150.10">
    <property type="entry name" value="Aspartate Aminotransferase, domain 1"/>
    <property type="match status" value="1"/>
</dbReference>
<dbReference type="CDD" id="cd00614">
    <property type="entry name" value="CGS_like"/>
    <property type="match status" value="1"/>
</dbReference>
<dbReference type="PIRSF" id="PIRSF001434">
    <property type="entry name" value="CGS"/>
    <property type="match status" value="1"/>
</dbReference>
<dbReference type="InterPro" id="IPR054542">
    <property type="entry name" value="Cys_met_metab_PP"/>
</dbReference>
<dbReference type="EMBL" id="JBHUFL010000003">
    <property type="protein sequence ID" value="MFD1835906.1"/>
    <property type="molecule type" value="Genomic_DNA"/>
</dbReference>
<dbReference type="PANTHER" id="PTHR11808:SF86">
    <property type="entry name" value="METHIONINE GAMMA-LYASE"/>
    <property type="match status" value="1"/>
</dbReference>
<protein>
    <submittedName>
        <fullName evidence="6">Trans-sulfuration enzyme family protein</fullName>
    </submittedName>
</protein>
<dbReference type="PANTHER" id="PTHR11808">
    <property type="entry name" value="TRANS-SULFURATION ENZYME FAMILY MEMBER"/>
    <property type="match status" value="1"/>
</dbReference>
<dbReference type="Proteomes" id="UP001597280">
    <property type="component" value="Unassembled WGS sequence"/>
</dbReference>
<evidence type="ECO:0000256" key="2">
    <source>
        <dbReference type="ARBA" id="ARBA00009077"/>
    </source>
</evidence>
<dbReference type="InterPro" id="IPR015424">
    <property type="entry name" value="PyrdxlP-dep_Trfase"/>
</dbReference>
<reference evidence="7" key="1">
    <citation type="journal article" date="2019" name="Int. J. Syst. Evol. Microbiol.">
        <title>The Global Catalogue of Microorganisms (GCM) 10K type strain sequencing project: providing services to taxonomists for standard genome sequencing and annotation.</title>
        <authorList>
            <consortium name="The Broad Institute Genomics Platform"/>
            <consortium name="The Broad Institute Genome Sequencing Center for Infectious Disease"/>
            <person name="Wu L."/>
            <person name="Ma J."/>
        </authorList>
    </citation>
    <scope>NUCLEOTIDE SEQUENCE [LARGE SCALE GENOMIC DNA]</scope>
    <source>
        <strain evidence="7">JCM 11650</strain>
    </source>
</reference>
<keyword evidence="7" id="KW-1185">Reference proteome</keyword>
<comment type="cofactor">
    <cofactor evidence="1 4">
        <name>pyridoxal 5'-phosphate</name>
        <dbReference type="ChEBI" id="CHEBI:597326"/>
    </cofactor>
</comment>
<feature type="region of interest" description="Disordered" evidence="5">
    <location>
        <begin position="341"/>
        <end position="360"/>
    </location>
</feature>
<dbReference type="RefSeq" id="WP_264449910.1">
    <property type="nucleotide sequence ID" value="NZ_BAAAIS010000003.1"/>
</dbReference>
<sequence>MSARSHGQSTRAIHGTHLRDAHGAPHLPVYNTTTFAFPSTADLLDVVEGRKAGALYSRYGLNPTTFALEETMAGIEEAEAAMAFSSGMAAETALFAQYGRDGIICLGDAYGGTLELLADQLPLLGIRTTFLLGDELGRLEDELRGGPKLIFFETPTNPALEIFDISAIAALAHRHGALVAVDNTFASPVNQRPLDLGADLVVYSATKYLGGHSDITAGVVLGSAEKVAALAPWRKNLGTAIAPETAAMLSRSLRTLTVRVKAQNAAAQAVAEAMDADPRVARVLYPGLASFPGHELARAQMNGFGGILTIELAADGATTSRVADRLELFALAPSLGGAESLATQPVTTTHHGLNPAERSRRGITDSMIRLSIGLEDPQDLICDLDQALGEVRA</sequence>
<evidence type="ECO:0000313" key="7">
    <source>
        <dbReference type="Proteomes" id="UP001597280"/>
    </source>
</evidence>
<dbReference type="InterPro" id="IPR015422">
    <property type="entry name" value="PyrdxlP-dep_Trfase_small"/>
</dbReference>
<dbReference type="InterPro" id="IPR015421">
    <property type="entry name" value="PyrdxlP-dep_Trfase_major"/>
</dbReference>
<evidence type="ECO:0000256" key="4">
    <source>
        <dbReference type="RuleBase" id="RU362118"/>
    </source>
</evidence>
<dbReference type="InterPro" id="IPR000277">
    <property type="entry name" value="Cys/Met-Metab_PyrdxlP-dep_enz"/>
</dbReference>
<dbReference type="SUPFAM" id="SSF53383">
    <property type="entry name" value="PLP-dependent transferases"/>
    <property type="match status" value="1"/>
</dbReference>
<keyword evidence="3 4" id="KW-0663">Pyridoxal phosphate</keyword>
<proteinExistence type="inferred from homology"/>
<evidence type="ECO:0000313" key="6">
    <source>
        <dbReference type="EMBL" id="MFD1835906.1"/>
    </source>
</evidence>
<evidence type="ECO:0000256" key="1">
    <source>
        <dbReference type="ARBA" id="ARBA00001933"/>
    </source>
</evidence>
<name>A0ABW4Q2E7_9MICO</name>